<keyword evidence="2" id="KW-1185">Reference proteome</keyword>
<dbReference type="EMBL" id="JACEIK010001000">
    <property type="protein sequence ID" value="MCD7464877.1"/>
    <property type="molecule type" value="Genomic_DNA"/>
</dbReference>
<name>A0ABS8T0L6_DATST</name>
<sequence>PIEMMTIRLLTSRVQRNADETLVREILASGHYLDSASHRLFTDAVKLAAR</sequence>
<accession>A0ABS8T0L6</accession>
<comment type="caution">
    <text evidence="1">The sequence shown here is derived from an EMBL/GenBank/DDBJ whole genome shotgun (WGS) entry which is preliminary data.</text>
</comment>
<evidence type="ECO:0000313" key="2">
    <source>
        <dbReference type="Proteomes" id="UP000823775"/>
    </source>
</evidence>
<reference evidence="1 2" key="1">
    <citation type="journal article" date="2021" name="BMC Genomics">
        <title>Datura genome reveals duplications of psychoactive alkaloid biosynthetic genes and high mutation rate following tissue culture.</title>
        <authorList>
            <person name="Rajewski A."/>
            <person name="Carter-House D."/>
            <person name="Stajich J."/>
            <person name="Litt A."/>
        </authorList>
    </citation>
    <scope>NUCLEOTIDE SEQUENCE [LARGE SCALE GENOMIC DNA]</scope>
    <source>
        <strain evidence="1">AR-01</strain>
    </source>
</reference>
<gene>
    <name evidence="1" type="ORF">HAX54_000137</name>
</gene>
<protein>
    <submittedName>
        <fullName evidence="1">Uncharacterized protein</fullName>
    </submittedName>
</protein>
<evidence type="ECO:0000313" key="1">
    <source>
        <dbReference type="EMBL" id="MCD7464877.1"/>
    </source>
</evidence>
<feature type="non-terminal residue" evidence="1">
    <location>
        <position position="1"/>
    </location>
</feature>
<proteinExistence type="predicted"/>
<dbReference type="Proteomes" id="UP000823775">
    <property type="component" value="Unassembled WGS sequence"/>
</dbReference>
<organism evidence="1 2">
    <name type="scientific">Datura stramonium</name>
    <name type="common">Jimsonweed</name>
    <name type="synonym">Common thornapple</name>
    <dbReference type="NCBI Taxonomy" id="4076"/>
    <lineage>
        <taxon>Eukaryota</taxon>
        <taxon>Viridiplantae</taxon>
        <taxon>Streptophyta</taxon>
        <taxon>Embryophyta</taxon>
        <taxon>Tracheophyta</taxon>
        <taxon>Spermatophyta</taxon>
        <taxon>Magnoliopsida</taxon>
        <taxon>eudicotyledons</taxon>
        <taxon>Gunneridae</taxon>
        <taxon>Pentapetalae</taxon>
        <taxon>asterids</taxon>
        <taxon>lamiids</taxon>
        <taxon>Solanales</taxon>
        <taxon>Solanaceae</taxon>
        <taxon>Solanoideae</taxon>
        <taxon>Datureae</taxon>
        <taxon>Datura</taxon>
    </lineage>
</organism>